<evidence type="ECO:0000256" key="5">
    <source>
        <dbReference type="ARBA" id="ARBA00022519"/>
    </source>
</evidence>
<dbReference type="GO" id="GO:0005886">
    <property type="term" value="C:plasma membrane"/>
    <property type="evidence" value="ECO:0007669"/>
    <property type="project" value="UniProtKB-SubCell"/>
</dbReference>
<evidence type="ECO:0000256" key="4">
    <source>
        <dbReference type="ARBA" id="ARBA00022475"/>
    </source>
</evidence>
<sequence>MPPWKATMSNQMRVMFRGRWKALAPREQRMLIGAAVFLASLLVWSLLIRPPLKDIEYWQTETPKLSAQNQALELLLGEVVTPAGLSFEQSLQQSLDTAGLAGRYRLQARDASWQLTFAEAPADAVIAWLLNYPNQFSLEVVEARLQRAGEVTADNTAGTLSGTVRMDQMQGAKEAS</sequence>
<evidence type="ECO:0000256" key="2">
    <source>
        <dbReference type="ARBA" id="ARBA00010637"/>
    </source>
</evidence>
<comment type="caution">
    <text evidence="10">The sequence shown here is derived from an EMBL/GenBank/DDBJ whole genome shotgun (WGS) entry which is preliminary data.</text>
</comment>
<keyword evidence="6" id="KW-0812">Transmembrane</keyword>
<dbReference type="InterPro" id="IPR023229">
    <property type="entry name" value="T2SS_M_periplasmic_sf"/>
</dbReference>
<comment type="subcellular location">
    <subcellularLocation>
        <location evidence="1">Cell inner membrane</location>
        <topology evidence="1">Single-pass membrane protein</topology>
    </subcellularLocation>
</comment>
<keyword evidence="7" id="KW-0653">Protein transport</keyword>
<accession>A0A7Y8UX75</accession>
<reference evidence="10 11" key="1">
    <citation type="submission" date="2020-05" db="EMBL/GenBank/DDBJ databases">
        <title>Onion-isolated Pseudomonas sp.</title>
        <authorList>
            <person name="Fujikawa T."/>
            <person name="Sawada H."/>
        </authorList>
    </citation>
    <scope>NUCLEOTIDE SEQUENCE [LARGE SCALE GENOMIC DNA]</scope>
    <source>
        <strain evidence="10 11">MAFF 301512</strain>
    </source>
</reference>
<organism evidence="10 11">
    <name type="scientific">Pseudomonas allii</name>
    <dbReference type="NCBI Taxonomy" id="2740531"/>
    <lineage>
        <taxon>Bacteria</taxon>
        <taxon>Pseudomonadati</taxon>
        <taxon>Pseudomonadota</taxon>
        <taxon>Gammaproteobacteria</taxon>
        <taxon>Pseudomonadales</taxon>
        <taxon>Pseudomonadaceae</taxon>
        <taxon>Pseudomonas</taxon>
    </lineage>
</organism>
<keyword evidence="9" id="KW-0472">Membrane</keyword>
<protein>
    <submittedName>
        <fullName evidence="10">Type II secretion system protein M</fullName>
    </submittedName>
</protein>
<keyword evidence="4" id="KW-1003">Cell membrane</keyword>
<evidence type="ECO:0000256" key="6">
    <source>
        <dbReference type="ARBA" id="ARBA00022692"/>
    </source>
</evidence>
<evidence type="ECO:0000256" key="7">
    <source>
        <dbReference type="ARBA" id="ARBA00022927"/>
    </source>
</evidence>
<proteinExistence type="inferred from homology"/>
<dbReference type="Pfam" id="PF04612">
    <property type="entry name" value="T2SSM"/>
    <property type="match status" value="1"/>
</dbReference>
<evidence type="ECO:0000256" key="9">
    <source>
        <dbReference type="ARBA" id="ARBA00023136"/>
    </source>
</evidence>
<dbReference type="GO" id="GO:0015627">
    <property type="term" value="C:type II protein secretion system complex"/>
    <property type="evidence" value="ECO:0007669"/>
    <property type="project" value="InterPro"/>
</dbReference>
<evidence type="ECO:0000256" key="1">
    <source>
        <dbReference type="ARBA" id="ARBA00004377"/>
    </source>
</evidence>
<dbReference type="Gene3D" id="3.30.1360.100">
    <property type="entry name" value="General secretion pathway protein M, EpsM"/>
    <property type="match status" value="1"/>
</dbReference>
<keyword evidence="5" id="KW-0997">Cell inner membrane</keyword>
<gene>
    <name evidence="10" type="ORF">HT123_10325</name>
</gene>
<evidence type="ECO:0000313" key="11">
    <source>
        <dbReference type="Proteomes" id="UP000543908"/>
    </source>
</evidence>
<comment type="similarity">
    <text evidence="2">Belongs to the GSP M family.</text>
</comment>
<dbReference type="SUPFAM" id="SSF103054">
    <property type="entry name" value="General secretion pathway protein M, EpsM"/>
    <property type="match status" value="1"/>
</dbReference>
<evidence type="ECO:0000313" key="10">
    <source>
        <dbReference type="EMBL" id="NWN61522.1"/>
    </source>
</evidence>
<dbReference type="Proteomes" id="UP000543908">
    <property type="component" value="Unassembled WGS sequence"/>
</dbReference>
<dbReference type="GO" id="GO:0015628">
    <property type="term" value="P:protein secretion by the type II secretion system"/>
    <property type="evidence" value="ECO:0007669"/>
    <property type="project" value="InterPro"/>
</dbReference>
<name>A0A7Y8UX75_9PSED</name>
<evidence type="ECO:0000256" key="8">
    <source>
        <dbReference type="ARBA" id="ARBA00022989"/>
    </source>
</evidence>
<evidence type="ECO:0000256" key="3">
    <source>
        <dbReference type="ARBA" id="ARBA00022448"/>
    </source>
</evidence>
<dbReference type="InterPro" id="IPR007690">
    <property type="entry name" value="T2SS_GspM"/>
</dbReference>
<dbReference type="EMBL" id="JABUHS010000071">
    <property type="protein sequence ID" value="NWN61522.1"/>
    <property type="molecule type" value="Genomic_DNA"/>
</dbReference>
<dbReference type="AlphaFoldDB" id="A0A7Y8UX75"/>
<keyword evidence="8" id="KW-1133">Transmembrane helix</keyword>
<keyword evidence="3" id="KW-0813">Transport</keyword>